<dbReference type="Proteomes" id="UP000823486">
    <property type="component" value="Unassembled WGS sequence"/>
</dbReference>
<accession>A0ABS2QG93</accession>
<proteinExistence type="predicted"/>
<name>A0ABS2QG93_9BACI</name>
<gene>
    <name evidence="1" type="ORF">JOC77_001539</name>
</gene>
<dbReference type="EMBL" id="JAFBFI010000005">
    <property type="protein sequence ID" value="MBM7692112.1"/>
    <property type="molecule type" value="Genomic_DNA"/>
</dbReference>
<sequence length="121" mass="13793">MTLKDLLSNIQKSVEELDLVQARKYIEENLDILQEKRSLLHGNARELLDILASRKELDLVLITKAEMATLHALNSYSSRFDLRSIKLTIKGKEQLLLRKDIKDYLNSDAKIVLQSMGALNG</sequence>
<evidence type="ECO:0000313" key="2">
    <source>
        <dbReference type="Proteomes" id="UP000823486"/>
    </source>
</evidence>
<evidence type="ECO:0000313" key="1">
    <source>
        <dbReference type="EMBL" id="MBM7692112.1"/>
    </source>
</evidence>
<dbReference type="RefSeq" id="WP_204540954.1">
    <property type="nucleotide sequence ID" value="NZ_JAFBFI010000005.1"/>
</dbReference>
<organism evidence="1 2">
    <name type="scientific">Peribacillus deserti</name>
    <dbReference type="NCBI Taxonomy" id="673318"/>
    <lineage>
        <taxon>Bacteria</taxon>
        <taxon>Bacillati</taxon>
        <taxon>Bacillota</taxon>
        <taxon>Bacilli</taxon>
        <taxon>Bacillales</taxon>
        <taxon>Bacillaceae</taxon>
        <taxon>Peribacillus</taxon>
    </lineage>
</organism>
<comment type="caution">
    <text evidence="1">The sequence shown here is derived from an EMBL/GenBank/DDBJ whole genome shotgun (WGS) entry which is preliminary data.</text>
</comment>
<keyword evidence="2" id="KW-1185">Reference proteome</keyword>
<protein>
    <recommendedName>
        <fullName evidence="3">Flagellar protein FlgN</fullName>
    </recommendedName>
</protein>
<reference evidence="1 2" key="1">
    <citation type="submission" date="2021-01" db="EMBL/GenBank/DDBJ databases">
        <title>Genomic Encyclopedia of Type Strains, Phase IV (KMG-IV): sequencing the most valuable type-strain genomes for metagenomic binning, comparative biology and taxonomic classification.</title>
        <authorList>
            <person name="Goeker M."/>
        </authorList>
    </citation>
    <scope>NUCLEOTIDE SEQUENCE [LARGE SCALE GENOMIC DNA]</scope>
    <source>
        <strain evidence="1 2">DSM 105482</strain>
    </source>
</reference>
<evidence type="ECO:0008006" key="3">
    <source>
        <dbReference type="Google" id="ProtNLM"/>
    </source>
</evidence>